<dbReference type="EMBL" id="MHTJ01000003">
    <property type="protein sequence ID" value="OHA58463.1"/>
    <property type="molecule type" value="Genomic_DNA"/>
</dbReference>
<evidence type="ECO:0000313" key="11">
    <source>
        <dbReference type="Proteomes" id="UP000177043"/>
    </source>
</evidence>
<protein>
    <recommendedName>
        <fullName evidence="9">Protein-export membrane protein SecG</fullName>
    </recommendedName>
</protein>
<keyword evidence="6 9" id="KW-1133">Transmembrane helix</keyword>
<feature type="transmembrane region" description="Helical" evidence="9">
    <location>
        <begin position="6"/>
        <end position="25"/>
    </location>
</feature>
<dbReference type="GO" id="GO:0005886">
    <property type="term" value="C:plasma membrane"/>
    <property type="evidence" value="ECO:0007669"/>
    <property type="project" value="UniProtKB-SubCell"/>
</dbReference>
<name>A0A1G2QDF5_9BACT</name>
<organism evidence="10 11">
    <name type="scientific">Candidatus Vogelbacteria bacterium RIFOXYD1_FULL_44_32</name>
    <dbReference type="NCBI Taxonomy" id="1802438"/>
    <lineage>
        <taxon>Bacteria</taxon>
        <taxon>Candidatus Vogeliibacteriota</taxon>
    </lineage>
</organism>
<evidence type="ECO:0000256" key="5">
    <source>
        <dbReference type="ARBA" id="ARBA00022927"/>
    </source>
</evidence>
<evidence type="ECO:0000256" key="6">
    <source>
        <dbReference type="ARBA" id="ARBA00022989"/>
    </source>
</evidence>
<sequence length="76" mass="7971">METISALLPWSQVVLALLLIALILLQQNDSSLGGAFGGADSATHAHRKRGAEKLVFNSTIIVAILFVGAAILALFI</sequence>
<dbReference type="InterPro" id="IPR004692">
    <property type="entry name" value="SecG"/>
</dbReference>
<keyword evidence="4 9" id="KW-0812">Transmembrane</keyword>
<comment type="function">
    <text evidence="9">Involved in protein export. Participates in an early event of protein translocation.</text>
</comment>
<gene>
    <name evidence="10" type="ORF">A2571_01650</name>
</gene>
<evidence type="ECO:0000256" key="4">
    <source>
        <dbReference type="ARBA" id="ARBA00022692"/>
    </source>
</evidence>
<evidence type="ECO:0000256" key="2">
    <source>
        <dbReference type="ARBA" id="ARBA00008445"/>
    </source>
</evidence>
<reference evidence="10 11" key="1">
    <citation type="journal article" date="2016" name="Nat. Commun.">
        <title>Thousands of microbial genomes shed light on interconnected biogeochemical processes in an aquifer system.</title>
        <authorList>
            <person name="Anantharaman K."/>
            <person name="Brown C.T."/>
            <person name="Hug L.A."/>
            <person name="Sharon I."/>
            <person name="Castelle C.J."/>
            <person name="Probst A.J."/>
            <person name="Thomas B.C."/>
            <person name="Singh A."/>
            <person name="Wilkins M.J."/>
            <person name="Karaoz U."/>
            <person name="Brodie E.L."/>
            <person name="Williams K.H."/>
            <person name="Hubbard S.S."/>
            <person name="Banfield J.F."/>
        </authorList>
    </citation>
    <scope>NUCLEOTIDE SEQUENCE [LARGE SCALE GENOMIC DNA]</scope>
</reference>
<dbReference type="STRING" id="1802438.A2571_01650"/>
<keyword evidence="3 9" id="KW-0813">Transport</keyword>
<dbReference type="GO" id="GO:0015450">
    <property type="term" value="F:protein-transporting ATPase activity"/>
    <property type="evidence" value="ECO:0007669"/>
    <property type="project" value="UniProtKB-UniRule"/>
</dbReference>
<dbReference type="PRINTS" id="PR01651">
    <property type="entry name" value="SECGEXPORT"/>
</dbReference>
<dbReference type="GO" id="GO:0009306">
    <property type="term" value="P:protein secretion"/>
    <property type="evidence" value="ECO:0007669"/>
    <property type="project" value="UniProtKB-UniRule"/>
</dbReference>
<accession>A0A1G2QDF5</accession>
<evidence type="ECO:0000256" key="9">
    <source>
        <dbReference type="RuleBase" id="RU365087"/>
    </source>
</evidence>
<keyword evidence="8 9" id="KW-0472">Membrane</keyword>
<keyword evidence="5 9" id="KW-0653">Protein transport</keyword>
<evidence type="ECO:0000256" key="8">
    <source>
        <dbReference type="ARBA" id="ARBA00023136"/>
    </source>
</evidence>
<dbReference type="Pfam" id="PF03840">
    <property type="entry name" value="SecG"/>
    <property type="match status" value="1"/>
</dbReference>
<evidence type="ECO:0000313" key="10">
    <source>
        <dbReference type="EMBL" id="OHA58463.1"/>
    </source>
</evidence>
<dbReference type="NCBIfam" id="TIGR00810">
    <property type="entry name" value="secG"/>
    <property type="match status" value="1"/>
</dbReference>
<comment type="caution">
    <text evidence="10">The sequence shown here is derived from an EMBL/GenBank/DDBJ whole genome shotgun (WGS) entry which is preliminary data.</text>
</comment>
<comment type="similarity">
    <text evidence="2 9">Belongs to the SecG family.</text>
</comment>
<proteinExistence type="inferred from homology"/>
<dbReference type="AlphaFoldDB" id="A0A1G2QDF5"/>
<comment type="subcellular location">
    <subcellularLocation>
        <location evidence="9">Cell membrane</location>
        <topology evidence="9">Multi-pass membrane protein</topology>
    </subcellularLocation>
    <subcellularLocation>
        <location evidence="1">Membrane</location>
        <topology evidence="1">Multi-pass membrane protein</topology>
    </subcellularLocation>
</comment>
<keyword evidence="7 9" id="KW-0811">Translocation</keyword>
<evidence type="ECO:0000256" key="3">
    <source>
        <dbReference type="ARBA" id="ARBA00022448"/>
    </source>
</evidence>
<feature type="transmembrane region" description="Helical" evidence="9">
    <location>
        <begin position="54"/>
        <end position="75"/>
    </location>
</feature>
<keyword evidence="9" id="KW-1003">Cell membrane</keyword>
<dbReference type="Proteomes" id="UP000177043">
    <property type="component" value="Unassembled WGS sequence"/>
</dbReference>
<evidence type="ECO:0000256" key="1">
    <source>
        <dbReference type="ARBA" id="ARBA00004141"/>
    </source>
</evidence>
<evidence type="ECO:0000256" key="7">
    <source>
        <dbReference type="ARBA" id="ARBA00023010"/>
    </source>
</evidence>